<dbReference type="Proteomes" id="UP001211065">
    <property type="component" value="Unassembled WGS sequence"/>
</dbReference>
<reference evidence="1" key="1">
    <citation type="submission" date="2020-05" db="EMBL/GenBank/DDBJ databases">
        <title>Phylogenomic resolution of chytrid fungi.</title>
        <authorList>
            <person name="Stajich J.E."/>
            <person name="Amses K."/>
            <person name="Simmons R."/>
            <person name="Seto K."/>
            <person name="Myers J."/>
            <person name="Bonds A."/>
            <person name="Quandt C.A."/>
            <person name="Barry K."/>
            <person name="Liu P."/>
            <person name="Grigoriev I."/>
            <person name="Longcore J.E."/>
            <person name="James T.Y."/>
        </authorList>
    </citation>
    <scope>NUCLEOTIDE SEQUENCE</scope>
    <source>
        <strain evidence="1">JEL0476</strain>
    </source>
</reference>
<comment type="caution">
    <text evidence="1">The sequence shown here is derived from an EMBL/GenBank/DDBJ whole genome shotgun (WGS) entry which is preliminary data.</text>
</comment>
<feature type="non-terminal residue" evidence="1">
    <location>
        <position position="88"/>
    </location>
</feature>
<evidence type="ECO:0000313" key="1">
    <source>
        <dbReference type="EMBL" id="KAJ3202857.1"/>
    </source>
</evidence>
<keyword evidence="2" id="KW-1185">Reference proteome</keyword>
<gene>
    <name evidence="1" type="ORF">HK099_001722</name>
</gene>
<dbReference type="EMBL" id="JADGJW010001513">
    <property type="protein sequence ID" value="KAJ3202857.1"/>
    <property type="molecule type" value="Genomic_DNA"/>
</dbReference>
<evidence type="ECO:0000313" key="2">
    <source>
        <dbReference type="Proteomes" id="UP001211065"/>
    </source>
</evidence>
<organism evidence="1 2">
    <name type="scientific">Clydaea vesicula</name>
    <dbReference type="NCBI Taxonomy" id="447962"/>
    <lineage>
        <taxon>Eukaryota</taxon>
        <taxon>Fungi</taxon>
        <taxon>Fungi incertae sedis</taxon>
        <taxon>Chytridiomycota</taxon>
        <taxon>Chytridiomycota incertae sedis</taxon>
        <taxon>Chytridiomycetes</taxon>
        <taxon>Lobulomycetales</taxon>
        <taxon>Lobulomycetaceae</taxon>
        <taxon>Clydaea</taxon>
    </lineage>
</organism>
<sequence length="88" mass="10002">MRKEWTPLNVVNSPLTSCTSPNSIDSLPNETEFNFSGLNLSNQYPLDLDEIENILLQEFKLSKISKTSSFNYNSESNFNKYNANIFGS</sequence>
<proteinExistence type="predicted"/>
<accession>A0AAD5XRX8</accession>
<protein>
    <submittedName>
        <fullName evidence="1">Uncharacterized protein</fullName>
    </submittedName>
</protein>
<dbReference type="AlphaFoldDB" id="A0AAD5XRX8"/>
<name>A0AAD5XRX8_9FUNG</name>